<name>X6M3R0_RETFI</name>
<organism evidence="2 3">
    <name type="scientific">Reticulomyxa filosa</name>
    <dbReference type="NCBI Taxonomy" id="46433"/>
    <lineage>
        <taxon>Eukaryota</taxon>
        <taxon>Sar</taxon>
        <taxon>Rhizaria</taxon>
        <taxon>Retaria</taxon>
        <taxon>Foraminifera</taxon>
        <taxon>Monothalamids</taxon>
        <taxon>Reticulomyxidae</taxon>
        <taxon>Reticulomyxa</taxon>
    </lineage>
</organism>
<feature type="compositionally biased region" description="Basic and acidic residues" evidence="1">
    <location>
        <begin position="166"/>
        <end position="176"/>
    </location>
</feature>
<protein>
    <submittedName>
        <fullName evidence="2">Uncharacterized protein</fullName>
    </submittedName>
</protein>
<gene>
    <name evidence="2" type="ORF">RFI_28773</name>
</gene>
<evidence type="ECO:0000313" key="2">
    <source>
        <dbReference type="EMBL" id="ETO08613.1"/>
    </source>
</evidence>
<dbReference type="Proteomes" id="UP000023152">
    <property type="component" value="Unassembled WGS sequence"/>
</dbReference>
<dbReference type="EMBL" id="ASPP01024859">
    <property type="protein sequence ID" value="ETO08613.1"/>
    <property type="molecule type" value="Genomic_DNA"/>
</dbReference>
<comment type="caution">
    <text evidence="2">The sequence shown here is derived from an EMBL/GenBank/DDBJ whole genome shotgun (WGS) entry which is preliminary data.</text>
</comment>
<evidence type="ECO:0000256" key="1">
    <source>
        <dbReference type="SAM" id="MobiDB-lite"/>
    </source>
</evidence>
<feature type="region of interest" description="Disordered" evidence="1">
    <location>
        <begin position="136"/>
        <end position="186"/>
    </location>
</feature>
<evidence type="ECO:0000313" key="3">
    <source>
        <dbReference type="Proteomes" id="UP000023152"/>
    </source>
</evidence>
<dbReference type="AlphaFoldDB" id="X6M3R0"/>
<sequence length="651" mass="76230">MLLLQTENLFEFGPNSIFVMKVQRRYAPREYVKLTGIFKKHNMFEVTEMTRVTLSDYEIWVIQRANALNLWQRQVDDVVNEPMPSLITIAMALNSATQPQKSLVQNKKKKRSKTESLQTLEETLIAAPSLPSLEVEPKAVKQTGRKTKVEKTSAVQTKAKKKKSHESKELKQDTIKKPKSRRRSKLLSSEQKLIWVQTNPPTKLVRYNGYITQQRDWLVEMHYKPISLTKKLRLEAETNIYSDPAVQKYLFNELQFEFTDKISLYEYMTEPVHQQKWVPLLKRPLHSDKHAHDFVRFMQLWNKLDHYCHHEKTESLLFFCFVYLLQIFFLKKKSVACVDTEFFLNQRKEDTEMDNEQEEPDTEHSVQRLYQLGVYGGNGKKASLFIKWPNCSLMSRVLQSPPSMHHIQFDLLFNSLKSYDRCWGGIDSYTLSITQNLWPLIEAKFNELAVFPEHAWYVAFLEAVEKYPNLVYHYSQQDKLLSMKLVEYCSKSSNNPDLVNACKMWLDKCSSNQVQWINTRSFFHEWTRSSGVLALSLPYLSSEIAKLPSIATQSSSDGSGFHDASFDAYQLYFVLLELLLFKNLFYFRNNLEVGCQNFSQMETTIYLNVTFNLGSDQNNSLFFCLLIVWSFFVKTSTKLRLISNRNDTDKT</sequence>
<reference evidence="2 3" key="1">
    <citation type="journal article" date="2013" name="Curr. Biol.">
        <title>The Genome of the Foraminiferan Reticulomyxa filosa.</title>
        <authorList>
            <person name="Glockner G."/>
            <person name="Hulsmann N."/>
            <person name="Schleicher M."/>
            <person name="Noegel A.A."/>
            <person name="Eichinger L."/>
            <person name="Gallinger C."/>
            <person name="Pawlowski J."/>
            <person name="Sierra R."/>
            <person name="Euteneuer U."/>
            <person name="Pillet L."/>
            <person name="Moustafa A."/>
            <person name="Platzer M."/>
            <person name="Groth M."/>
            <person name="Szafranski K."/>
            <person name="Schliwa M."/>
        </authorList>
    </citation>
    <scope>NUCLEOTIDE SEQUENCE [LARGE SCALE GENOMIC DNA]</scope>
</reference>
<keyword evidence="3" id="KW-1185">Reference proteome</keyword>
<accession>X6M3R0</accession>
<proteinExistence type="predicted"/>